<dbReference type="PANTHER" id="PTHR43767">
    <property type="entry name" value="LONG-CHAIN-FATTY-ACID--COA LIGASE"/>
    <property type="match status" value="1"/>
</dbReference>
<keyword evidence="5" id="KW-0436">Ligase</keyword>
<gene>
    <name evidence="5" type="ORF">J2X11_000705</name>
</gene>
<dbReference type="InterPro" id="IPR042099">
    <property type="entry name" value="ANL_N_sf"/>
</dbReference>
<feature type="transmembrane region" description="Helical" evidence="1">
    <location>
        <begin position="775"/>
        <end position="794"/>
    </location>
</feature>
<keyword evidence="1" id="KW-0812">Transmembrane</keyword>
<dbReference type="EMBL" id="JAVDWH010000001">
    <property type="protein sequence ID" value="MDR7085866.1"/>
    <property type="molecule type" value="Genomic_DNA"/>
</dbReference>
<feature type="transmembrane region" description="Helical" evidence="1">
    <location>
        <begin position="643"/>
        <end position="665"/>
    </location>
</feature>
<dbReference type="Pfam" id="PF01757">
    <property type="entry name" value="Acyl_transf_3"/>
    <property type="match status" value="1"/>
</dbReference>
<dbReference type="PANTHER" id="PTHR43767:SF1">
    <property type="entry name" value="NONRIBOSOMAL PEPTIDE SYNTHASE PES1 (EUROFUNG)-RELATED"/>
    <property type="match status" value="1"/>
</dbReference>
<accession>A0ABU1UL14</accession>
<dbReference type="Pfam" id="PF00501">
    <property type="entry name" value="AMP-binding"/>
    <property type="match status" value="1"/>
</dbReference>
<feature type="domain" description="AMP-dependent synthetase/ligase" evidence="2">
    <location>
        <begin position="12"/>
        <end position="327"/>
    </location>
</feature>
<proteinExistence type="predicted"/>
<dbReference type="InterPro" id="IPR009081">
    <property type="entry name" value="PP-bd_ACP"/>
</dbReference>
<feature type="transmembrane region" description="Helical" evidence="1">
    <location>
        <begin position="800"/>
        <end position="819"/>
    </location>
</feature>
<feature type="domain" description="Carrier" evidence="3">
    <location>
        <begin position="474"/>
        <end position="532"/>
    </location>
</feature>
<name>A0ABU1UL14_9ACTN</name>
<sequence>MITTSNAFGTLRANGDRPALITPGNTVTFAELGDRIDAVGDVLAGEKRLVVVGGANTPEALTAYLAAMSHGHAVLLVPGDSPVNLDSIVDAYDPDVVFDPAHGSFVERREDSRHELHPDLALLMSTSGTTGSPKLVRLSLDNVVSNARCIAEYLDIREGDRAITTLPMHYCYGLSVVNSHVLSGAGLVITDLSVVDECLWTLAAEEQATSFAGVPYTFDLLDSTDFADRDLPSLRHVTQAGGRLAPERIAAYAELGRERGWDFYAMYGQTEATARMAYLPSDLALERPAALGVPVPGGSFRLAHVPESTDDAVGELVYSGPNVMMGYATSQADLANGPELSELRTGDLARQHADGSYEWVGRRSRISKVFGLRIDLDEVECALLGEELSARCVSVGDRVHAFVDWHADVAHARTVVAQRCGLPEHVVSVGRLRDMPRTSNGKTDYAALGRQARLLDSAGTPARASDKCRSRLDVVRDMYAELLARPDAAPGDSFTSLRGDSLSYVELSTKLAGEGIDLPSDWHRRTIAELVQAPSRRRRGTRVEMSILLRAVAILLIVGTHGNLWTVPGGAHLLLAVVGYNFARFQLGRGGVETLRSGVGSLVQLALPCMVWIGAVALVIGTYEPGTVFFLNGLVGSDQWTVQWQFWFLEAIIWTQLIALAALAIPWLHRTERRSPFMFAMAVLVGSLAVRYAVTGVEAGATERYTPLIVLWCFMLGWVVAVARTHLQRAAVSVLAAVATVGFFDDLLREGVIVAGILLLIWVPAVRMPRSASRAVGIIAAASLYIYLTHWQIYPYLEDRVPALAVLASIAMGLAYQFAWKGLVDRMRNLRALFQARTFAAVS</sequence>
<comment type="caution">
    <text evidence="5">The sequence shown here is derived from an EMBL/GenBank/DDBJ whole genome shotgun (WGS) entry which is preliminary data.</text>
</comment>
<keyword evidence="1" id="KW-0472">Membrane</keyword>
<dbReference type="InterPro" id="IPR000873">
    <property type="entry name" value="AMP-dep_synth/lig_dom"/>
</dbReference>
<feature type="transmembrane region" description="Helical" evidence="1">
    <location>
        <begin position="599"/>
        <end position="623"/>
    </location>
</feature>
<evidence type="ECO:0000259" key="2">
    <source>
        <dbReference type="Pfam" id="PF00501"/>
    </source>
</evidence>
<evidence type="ECO:0000259" key="3">
    <source>
        <dbReference type="Pfam" id="PF00550"/>
    </source>
</evidence>
<dbReference type="InterPro" id="IPR002656">
    <property type="entry name" value="Acyl_transf_3_dom"/>
</dbReference>
<protein>
    <submittedName>
        <fullName evidence="5">Acyl-coenzyme A synthetase/AMP-(Fatty) acid ligase/peptidoglycan/LPS O-acetylase OafA/YrhL</fullName>
    </submittedName>
</protein>
<dbReference type="InterPro" id="IPR045851">
    <property type="entry name" value="AMP-bd_C_sf"/>
</dbReference>
<reference evidence="5 6" key="1">
    <citation type="submission" date="2023-07" db="EMBL/GenBank/DDBJ databases">
        <title>Sorghum-associated microbial communities from plants grown in Nebraska, USA.</title>
        <authorList>
            <person name="Schachtman D."/>
        </authorList>
    </citation>
    <scope>NUCLEOTIDE SEQUENCE [LARGE SCALE GENOMIC DNA]</scope>
    <source>
        <strain evidence="5 6">BE248</strain>
    </source>
</reference>
<evidence type="ECO:0000313" key="5">
    <source>
        <dbReference type="EMBL" id="MDR7085866.1"/>
    </source>
</evidence>
<feature type="transmembrane region" description="Helical" evidence="1">
    <location>
        <begin position="677"/>
        <end position="694"/>
    </location>
</feature>
<feature type="transmembrane region" description="Helical" evidence="1">
    <location>
        <begin position="706"/>
        <end position="723"/>
    </location>
</feature>
<dbReference type="GO" id="GO:0016874">
    <property type="term" value="F:ligase activity"/>
    <property type="evidence" value="ECO:0007669"/>
    <property type="project" value="UniProtKB-KW"/>
</dbReference>
<feature type="transmembrane region" description="Helical" evidence="1">
    <location>
        <begin position="547"/>
        <end position="564"/>
    </location>
</feature>
<dbReference type="Gene3D" id="3.30.300.30">
    <property type="match status" value="1"/>
</dbReference>
<dbReference type="SUPFAM" id="SSF47336">
    <property type="entry name" value="ACP-like"/>
    <property type="match status" value="1"/>
</dbReference>
<dbReference type="RefSeq" id="WP_309966838.1">
    <property type="nucleotide sequence ID" value="NZ_JAVDWH010000001.1"/>
</dbReference>
<dbReference type="Gene3D" id="3.40.50.12780">
    <property type="entry name" value="N-terminal domain of ligase-like"/>
    <property type="match status" value="1"/>
</dbReference>
<evidence type="ECO:0000313" key="6">
    <source>
        <dbReference type="Proteomes" id="UP001257739"/>
    </source>
</evidence>
<feature type="transmembrane region" description="Helical" evidence="1">
    <location>
        <begin position="751"/>
        <end position="768"/>
    </location>
</feature>
<dbReference type="SUPFAM" id="SSF56801">
    <property type="entry name" value="Acetyl-CoA synthetase-like"/>
    <property type="match status" value="1"/>
</dbReference>
<keyword evidence="1" id="KW-1133">Transmembrane helix</keyword>
<keyword evidence="6" id="KW-1185">Reference proteome</keyword>
<evidence type="ECO:0000259" key="4">
    <source>
        <dbReference type="Pfam" id="PF01757"/>
    </source>
</evidence>
<dbReference type="Pfam" id="PF00550">
    <property type="entry name" value="PP-binding"/>
    <property type="match status" value="1"/>
</dbReference>
<dbReference type="InterPro" id="IPR050237">
    <property type="entry name" value="ATP-dep_AMP-bd_enzyme"/>
</dbReference>
<feature type="domain" description="Acyltransferase 3" evidence="4">
    <location>
        <begin position="548"/>
        <end position="805"/>
    </location>
</feature>
<dbReference type="Proteomes" id="UP001257739">
    <property type="component" value="Unassembled WGS sequence"/>
</dbReference>
<dbReference type="InterPro" id="IPR036736">
    <property type="entry name" value="ACP-like_sf"/>
</dbReference>
<organism evidence="5 6">
    <name type="scientific">Aeromicrobium panaciterrae</name>
    <dbReference type="NCBI Taxonomy" id="363861"/>
    <lineage>
        <taxon>Bacteria</taxon>
        <taxon>Bacillati</taxon>
        <taxon>Actinomycetota</taxon>
        <taxon>Actinomycetes</taxon>
        <taxon>Propionibacteriales</taxon>
        <taxon>Nocardioidaceae</taxon>
        <taxon>Aeromicrobium</taxon>
    </lineage>
</organism>
<evidence type="ECO:0000256" key="1">
    <source>
        <dbReference type="SAM" id="Phobius"/>
    </source>
</evidence>